<organism evidence="1 2">
    <name type="scientific">Didymella pomorum</name>
    <dbReference type="NCBI Taxonomy" id="749634"/>
    <lineage>
        <taxon>Eukaryota</taxon>
        <taxon>Fungi</taxon>
        <taxon>Dikarya</taxon>
        <taxon>Ascomycota</taxon>
        <taxon>Pezizomycotina</taxon>
        <taxon>Dothideomycetes</taxon>
        <taxon>Pleosporomycetidae</taxon>
        <taxon>Pleosporales</taxon>
        <taxon>Pleosporineae</taxon>
        <taxon>Didymellaceae</taxon>
        <taxon>Didymella</taxon>
    </lineage>
</organism>
<dbReference type="Pfam" id="PF03702">
    <property type="entry name" value="AnmK"/>
    <property type="match status" value="1"/>
</dbReference>
<keyword evidence="2" id="KW-1185">Reference proteome</keyword>
<dbReference type="AlphaFoldDB" id="A0A9W9DCS2"/>
<proteinExistence type="predicted"/>
<evidence type="ECO:0000313" key="1">
    <source>
        <dbReference type="EMBL" id="KAJ4412663.1"/>
    </source>
</evidence>
<dbReference type="GO" id="GO:0009254">
    <property type="term" value="P:peptidoglycan turnover"/>
    <property type="evidence" value="ECO:0007669"/>
    <property type="project" value="InterPro"/>
</dbReference>
<comment type="caution">
    <text evidence="1">The sequence shown here is derived from an EMBL/GenBank/DDBJ whole genome shotgun (WGS) entry which is preliminary data.</text>
</comment>
<dbReference type="GO" id="GO:0016773">
    <property type="term" value="F:phosphotransferase activity, alcohol group as acceptor"/>
    <property type="evidence" value="ECO:0007669"/>
    <property type="project" value="InterPro"/>
</dbReference>
<dbReference type="PANTHER" id="PTHR30605">
    <property type="entry name" value="ANHYDRO-N-ACETYLMURAMIC ACID KINASE"/>
    <property type="match status" value="1"/>
</dbReference>
<accession>A0A9W9DCS2</accession>
<dbReference type="Proteomes" id="UP001140510">
    <property type="component" value="Unassembled WGS sequence"/>
</dbReference>
<dbReference type="PANTHER" id="PTHR30605:SF0">
    <property type="entry name" value="ANHYDRO-N-ACETYLMURAMIC ACID KINASE"/>
    <property type="match status" value="1"/>
</dbReference>
<reference evidence="1" key="1">
    <citation type="submission" date="2022-10" db="EMBL/GenBank/DDBJ databases">
        <title>Tapping the CABI collections for fungal endophytes: first genome assemblies for Collariella, Neodidymelliopsis, Ascochyta clinopodiicola, Didymella pomorum, Didymosphaeria variabile, Neocosmospora piperis and Neocucurbitaria cava.</title>
        <authorList>
            <person name="Hill R."/>
        </authorList>
    </citation>
    <scope>NUCLEOTIDE SEQUENCE</scope>
    <source>
        <strain evidence="1">IMI 355091</strain>
    </source>
</reference>
<dbReference type="Gene3D" id="3.30.420.40">
    <property type="match status" value="2"/>
</dbReference>
<protein>
    <submittedName>
        <fullName evidence="1">Uncharacterized protein</fullName>
    </submittedName>
</protein>
<evidence type="ECO:0000313" key="2">
    <source>
        <dbReference type="Proteomes" id="UP001140510"/>
    </source>
</evidence>
<name>A0A9W9DCS2_9PLEO</name>
<dbReference type="OrthoDB" id="5427593at2759"/>
<sequence>MRRQDSATNSRDVSPGKIEIGNSRGDGIDLTVLGVCTGTGLLHLDCALVRFGQKTPSAPLRVKLLQVSAHYTLNPVTNLLCSQSDSIPILPAVRDEVISQIRAGGRARSKPAPHLDDLVGILFSDGIKAFCRKHGIEPSSIDLVGTNSEALKISDAKHNVDGAREHPLYWNAIVAAETGISTVYDFTIIERAVVRPHVHPTTYVDRLFLRHPSKFRVCLNLSEVANLSFIPTQGDYGARATMSRNVGPGSLLIDYAMRYCTSNDQSQDHDGKVASLGTINQGIVDRFLESHDYLRSPPSRNIATEMFGDHEAQQLIDECLYSNMSEVDTLATVTRVTAQNILKQYQRLLSVFFPPNQKVDELFICGPSARNANIIDYLESELPESVITKPLHDIGIPGDAHEAVCYAYLALEVVLTQATEATEPPSAPRNMYPDTVQAQTVPGRRWQELVSAVVGFSDGQRIPVPSDVRITGSLEAAVQGMDIR</sequence>
<dbReference type="EMBL" id="JAPEVA010000002">
    <property type="protein sequence ID" value="KAJ4412663.1"/>
    <property type="molecule type" value="Genomic_DNA"/>
</dbReference>
<dbReference type="GO" id="GO:0005524">
    <property type="term" value="F:ATP binding"/>
    <property type="evidence" value="ECO:0007669"/>
    <property type="project" value="InterPro"/>
</dbReference>
<dbReference type="GO" id="GO:0006040">
    <property type="term" value="P:amino sugar metabolic process"/>
    <property type="evidence" value="ECO:0007669"/>
    <property type="project" value="InterPro"/>
</dbReference>
<gene>
    <name evidence="1" type="ORF">N0V91_000425</name>
</gene>
<dbReference type="InterPro" id="IPR005338">
    <property type="entry name" value="Anhydro_N_Ac-Mur_kinase"/>
</dbReference>